<dbReference type="InterPro" id="IPR013783">
    <property type="entry name" value="Ig-like_fold"/>
</dbReference>
<evidence type="ECO:0000256" key="1">
    <source>
        <dbReference type="SAM" id="Phobius"/>
    </source>
</evidence>
<dbReference type="PANTHER" id="PTHR34220">
    <property type="entry name" value="SENSOR HISTIDINE KINASE YPDA"/>
    <property type="match status" value="1"/>
</dbReference>
<sequence length="1031" mass="118205">MIQVIRKRGSLDNIKKYFLNGFLCILDEAISKQFKRIFTLIILIFIVQNNSFYSQTPSYHHYNANDGLASSTVFQIIQDHDGFIWLATQNGVSRFDGKRFTTYTVKDGLNSNMITSLTLGMKGEIFFGNYEKGINVLINGKIKNYFNESNGKLDFITFLINVPTIKNKNRLLANTRGAYIHALEIDKSHKLSNKVINIELFTLNKIDTLLDGRTIALTNKGLYELKNDIPNKINFEENTNIEAFCLTNDVNGGFYVGSKGKIYYIKNNKIIAVHKINVGGNNEVSNVLRDKSGNLWFSVLNKGLYKIPSNSNEIINVGSKMYLQTTNVNHLFEDNEGNIWVGTYGKGVYCFTNFFLSSYIEEDGLSNNSIHSIVKDKSGKIFIGTYNGVNLFDKNKFEHIKKDPESPLTEYIHNIKVLNDVVYVAGGFPYYDKEKVNYKGIKFYFYNRPSFIRTKNGLNIFGTTGNQLRIHHNFFANKNTFDNLFIFGDSAFSNRINDLYEDTQNNIWVASTIGLCKLSNYRLIRNKANWDKTFFTSFQILKSRIRAIYQDKKNKIWFAGDLGVASYNLFNNSILEYKSIKGYDLSFSTSISSDKKGRIWIGTMRGLYLLDGNEIICLNSKTGLTTDEVLSLYYDEEKNIMYIGTSSGIFLLNIKKFDEFHHNPPEIKLVSIRAGDSIYTSAQDLVFEPDANNVYIEFAGLNFSSPGSVIYKYKLKNEWRETELNFLNFTSLKNGKYNIEIAAKAQNTSWSKPIIVSFTILPRFVETVWFLIIILSLFLSIVLLLVLWRIKYVSRKSKENLIITERINELKHQALSAMMNPHFIFNSLNSVQYLINNHRTEEANDYIAMMAKLIRKNLDTAGNGFILLSEEINRLKLYLDLEKLRFQERFSYEIISGEDVKIDSLLIPNMIIQPFVENSLWHGIINSGNKGLLTISFLFENIEIDSVISKSLIIKVTDNGIGIKQAKKNKNEDHISKGIQIVEERLKLLSTKMELPKPIILEDLSERNSNYHGTEVIISLSPPMYRDISIN</sequence>
<dbReference type="Gene3D" id="3.30.565.10">
    <property type="entry name" value="Histidine kinase-like ATPase, C-terminal domain"/>
    <property type="match status" value="1"/>
</dbReference>
<dbReference type="PANTHER" id="PTHR34220:SF7">
    <property type="entry name" value="SENSOR HISTIDINE KINASE YPDA"/>
    <property type="match status" value="1"/>
</dbReference>
<dbReference type="Gene3D" id="2.130.10.10">
    <property type="entry name" value="YVTN repeat-like/Quinoprotein amine dehydrogenase"/>
    <property type="match status" value="2"/>
</dbReference>
<name>A0AAE3TCV7_9BACT</name>
<keyword evidence="1" id="KW-1133">Transmembrane helix</keyword>
<keyword evidence="1" id="KW-0812">Transmembrane</keyword>
<dbReference type="InterPro" id="IPR050640">
    <property type="entry name" value="Bact_2-comp_sensor_kinase"/>
</dbReference>
<dbReference type="InterPro" id="IPR036890">
    <property type="entry name" value="HATPase_C_sf"/>
</dbReference>
<comment type="caution">
    <text evidence="4">The sequence shown here is derived from an EMBL/GenBank/DDBJ whole genome shotgun (WGS) entry which is preliminary data.</text>
</comment>
<dbReference type="Pfam" id="PF06580">
    <property type="entry name" value="His_kinase"/>
    <property type="match status" value="1"/>
</dbReference>
<reference evidence="4" key="1">
    <citation type="submission" date="2023-03" db="EMBL/GenBank/DDBJ databases">
        <title>Stygiobacter electus gen. nov., sp. nov., facultatively anaerobic thermotolerant bacterium of the class Ignavibacteria from a well of Yessentuki mineral water deposit.</title>
        <authorList>
            <person name="Podosokorskaya O.A."/>
            <person name="Elcheninov A.G."/>
            <person name="Petrova N.F."/>
            <person name="Zavarzina D.G."/>
            <person name="Kublanov I.V."/>
            <person name="Merkel A.Y."/>
        </authorList>
    </citation>
    <scope>NUCLEOTIDE SEQUENCE</scope>
    <source>
        <strain evidence="4">09-Me</strain>
    </source>
</reference>
<dbReference type="InterPro" id="IPR011110">
    <property type="entry name" value="Reg_prop"/>
</dbReference>
<dbReference type="EMBL" id="JARGDL010000012">
    <property type="protein sequence ID" value="MDF1612330.1"/>
    <property type="molecule type" value="Genomic_DNA"/>
</dbReference>
<dbReference type="RefSeq" id="WP_321536100.1">
    <property type="nucleotide sequence ID" value="NZ_JARGDL010000012.1"/>
</dbReference>
<feature type="transmembrane region" description="Helical" evidence="1">
    <location>
        <begin position="768"/>
        <end position="788"/>
    </location>
</feature>
<dbReference type="GO" id="GO:0000155">
    <property type="term" value="F:phosphorelay sensor kinase activity"/>
    <property type="evidence" value="ECO:0007669"/>
    <property type="project" value="InterPro"/>
</dbReference>
<gene>
    <name evidence="4" type="ORF">P0M35_09220</name>
</gene>
<evidence type="ECO:0000259" key="2">
    <source>
        <dbReference type="Pfam" id="PF06580"/>
    </source>
</evidence>
<dbReference type="InterPro" id="IPR011123">
    <property type="entry name" value="Y_Y_Y"/>
</dbReference>
<dbReference type="SUPFAM" id="SSF55874">
    <property type="entry name" value="ATPase domain of HSP90 chaperone/DNA topoisomerase II/histidine kinase"/>
    <property type="match status" value="1"/>
</dbReference>
<organism evidence="4 5">
    <name type="scientific">Stygiobacter electus</name>
    <dbReference type="NCBI Taxonomy" id="3032292"/>
    <lineage>
        <taxon>Bacteria</taxon>
        <taxon>Pseudomonadati</taxon>
        <taxon>Ignavibacteriota</taxon>
        <taxon>Ignavibacteria</taxon>
        <taxon>Ignavibacteriales</taxon>
        <taxon>Melioribacteraceae</taxon>
        <taxon>Stygiobacter</taxon>
    </lineage>
</organism>
<dbReference type="AlphaFoldDB" id="A0AAE3TCV7"/>
<feature type="domain" description="Two component regulator three Y" evidence="3">
    <location>
        <begin position="702"/>
        <end position="761"/>
    </location>
</feature>
<evidence type="ECO:0000313" key="5">
    <source>
        <dbReference type="Proteomes" id="UP001221302"/>
    </source>
</evidence>
<dbReference type="GO" id="GO:0016020">
    <property type="term" value="C:membrane"/>
    <property type="evidence" value="ECO:0007669"/>
    <property type="project" value="InterPro"/>
</dbReference>
<evidence type="ECO:0000259" key="3">
    <source>
        <dbReference type="Pfam" id="PF07495"/>
    </source>
</evidence>
<dbReference type="Pfam" id="PF07495">
    <property type="entry name" value="Y_Y_Y"/>
    <property type="match status" value="1"/>
</dbReference>
<protein>
    <submittedName>
        <fullName evidence="4">Two-component regulator propeller domain-containing protein</fullName>
    </submittedName>
</protein>
<dbReference type="InterPro" id="IPR015943">
    <property type="entry name" value="WD40/YVTN_repeat-like_dom_sf"/>
</dbReference>
<dbReference type="Pfam" id="PF07494">
    <property type="entry name" value="Reg_prop"/>
    <property type="match status" value="4"/>
</dbReference>
<feature type="domain" description="Signal transduction histidine kinase internal region" evidence="2">
    <location>
        <begin position="812"/>
        <end position="890"/>
    </location>
</feature>
<dbReference type="Gene3D" id="2.60.40.10">
    <property type="entry name" value="Immunoglobulins"/>
    <property type="match status" value="1"/>
</dbReference>
<keyword evidence="5" id="KW-1185">Reference proteome</keyword>
<accession>A0AAE3TCV7</accession>
<proteinExistence type="predicted"/>
<evidence type="ECO:0000313" key="4">
    <source>
        <dbReference type="EMBL" id="MDF1612330.1"/>
    </source>
</evidence>
<keyword evidence="1" id="KW-0472">Membrane</keyword>
<dbReference type="Proteomes" id="UP001221302">
    <property type="component" value="Unassembled WGS sequence"/>
</dbReference>
<dbReference type="InterPro" id="IPR010559">
    <property type="entry name" value="Sig_transdc_His_kin_internal"/>
</dbReference>
<dbReference type="SUPFAM" id="SSF63829">
    <property type="entry name" value="Calcium-dependent phosphotriesterase"/>
    <property type="match status" value="3"/>
</dbReference>